<accession>A0A4V3W845</accession>
<organism evidence="1 2">
    <name type="scientific">Flavobacterium supellecticarium</name>
    <dbReference type="NCBI Taxonomy" id="2565924"/>
    <lineage>
        <taxon>Bacteria</taxon>
        <taxon>Pseudomonadati</taxon>
        <taxon>Bacteroidota</taxon>
        <taxon>Flavobacteriia</taxon>
        <taxon>Flavobacteriales</taxon>
        <taxon>Flavobacteriaceae</taxon>
        <taxon>Flavobacterium</taxon>
    </lineage>
</organism>
<comment type="caution">
    <text evidence="1">The sequence shown here is derived from an EMBL/GenBank/DDBJ whole genome shotgun (WGS) entry which is preliminary data.</text>
</comment>
<dbReference type="PROSITE" id="PS51257">
    <property type="entry name" value="PROKAR_LIPOPROTEIN"/>
    <property type="match status" value="1"/>
</dbReference>
<dbReference type="InterPro" id="IPR025348">
    <property type="entry name" value="DUF4252"/>
</dbReference>
<gene>
    <name evidence="1" type="ORF">E6C50_10825</name>
</gene>
<protein>
    <submittedName>
        <fullName evidence="1">DUF4252 domain-containing protein</fullName>
    </submittedName>
</protein>
<evidence type="ECO:0000313" key="2">
    <source>
        <dbReference type="Proteomes" id="UP000307507"/>
    </source>
</evidence>
<dbReference type="RefSeq" id="WP_136403249.1">
    <property type="nucleotide sequence ID" value="NZ_SSNZ01000004.1"/>
</dbReference>
<dbReference type="Pfam" id="PF14060">
    <property type="entry name" value="DUF4252"/>
    <property type="match status" value="1"/>
</dbReference>
<dbReference type="AlphaFoldDB" id="A0A4V3W845"/>
<reference evidence="1 2" key="1">
    <citation type="submission" date="2019-04" db="EMBL/GenBank/DDBJ databases">
        <title>Flavobacterium sp. nov. isolated from construction timber.</title>
        <authorList>
            <person name="Lin S.-Y."/>
            <person name="Chang C.-T."/>
            <person name="Young C.-C."/>
        </authorList>
    </citation>
    <scope>NUCLEOTIDE SEQUENCE [LARGE SCALE GENOMIC DNA]</scope>
    <source>
        <strain evidence="1 2">CC-CTC003</strain>
    </source>
</reference>
<sequence length="179" mass="19810">MKRIGALLVVLSLALTGCETKPSLQKYFVENSDNKEFLAVDISPSIINVDKVALSTEEKKALESFKKMNVLAFKADGKNQQEFDVERSKVKEILKDPTYQELVKAGNGKDGAAIYFVGDTDHISEFVLYGCKSENGFAVARIIGDNMNPNDVMALFGLMKKGNIDMEQLKPLQQLMGKP</sequence>
<dbReference type="Proteomes" id="UP000307507">
    <property type="component" value="Unassembled WGS sequence"/>
</dbReference>
<proteinExistence type="predicted"/>
<evidence type="ECO:0000313" key="1">
    <source>
        <dbReference type="EMBL" id="THF49840.1"/>
    </source>
</evidence>
<dbReference type="EMBL" id="SSNZ01000004">
    <property type="protein sequence ID" value="THF49840.1"/>
    <property type="molecule type" value="Genomic_DNA"/>
</dbReference>
<name>A0A4V3W845_9FLAO</name>
<keyword evidence="2" id="KW-1185">Reference proteome</keyword>
<dbReference type="OrthoDB" id="1143555at2"/>